<evidence type="ECO:0008006" key="3">
    <source>
        <dbReference type="Google" id="ProtNLM"/>
    </source>
</evidence>
<reference evidence="1 2" key="1">
    <citation type="journal article" date="2011" name="J. Bacteriol.">
        <title>Genome sequence of 'Pedosphaera parvula' Ellin514, an aerobic Verrucomicrobial isolate from pasture soil.</title>
        <authorList>
            <person name="Kant R."/>
            <person name="van Passel M.W."/>
            <person name="Sangwan P."/>
            <person name="Palva A."/>
            <person name="Lucas S."/>
            <person name="Copeland A."/>
            <person name="Lapidus A."/>
            <person name="Glavina Del Rio T."/>
            <person name="Dalin E."/>
            <person name="Tice H."/>
            <person name="Bruce D."/>
            <person name="Goodwin L."/>
            <person name="Pitluck S."/>
            <person name="Chertkov O."/>
            <person name="Larimer F.W."/>
            <person name="Land M.L."/>
            <person name="Hauser L."/>
            <person name="Brettin T.S."/>
            <person name="Detter J.C."/>
            <person name="Han S."/>
            <person name="de Vos W.M."/>
            <person name="Janssen P.H."/>
            <person name="Smidt H."/>
        </authorList>
    </citation>
    <scope>NUCLEOTIDE SEQUENCE [LARGE SCALE GENOMIC DNA]</scope>
    <source>
        <strain evidence="1 2">Ellin514</strain>
    </source>
</reference>
<protein>
    <recommendedName>
        <fullName evidence="3">Type II secretion system protein GspG C-terminal domain-containing protein</fullName>
    </recommendedName>
</protein>
<accession>B9XRN3</accession>
<evidence type="ECO:0000313" key="2">
    <source>
        <dbReference type="Proteomes" id="UP000003688"/>
    </source>
</evidence>
<dbReference type="InterPro" id="IPR045584">
    <property type="entry name" value="Pilin-like"/>
</dbReference>
<comment type="caution">
    <text evidence="1">The sequence shown here is derived from an EMBL/GenBank/DDBJ whole genome shotgun (WGS) entry which is preliminary data.</text>
</comment>
<proteinExistence type="predicted"/>
<evidence type="ECO:0000313" key="1">
    <source>
        <dbReference type="EMBL" id="EEF57504.1"/>
    </source>
</evidence>
<sequence>MLPAVLVVMAGIVLTISSSGSRGKLRRYQAELRAKGEKLTFTELAIPPSTNAEQVASRAVFISPAIMSGAYATNSFVRPAPVPCSLMEFVSPGRARVAWGGELWLNPDNGNSSKTNIHLRIEWADFNRTNAAIAGKLEIYKQALEHPTPDTGWIYQNTILTATSGPPRTFMRDRPLAYGLVNAEIGELHRGNLAGAVTDLHALAGSAQLYRNEPMLVHQMARVTFAEMGLRATWEALQAPGWNEEQLVALQRDWEQVEVMEGAERGFLGTRAEGVIIMENVRRAKGQSFWQIIPFQNVGKTAMMMMNKTPLAQFWKEQVLPVTYKATSMDADELLHLRQMSEFIDTVRLLKAGRPWPEVSLINSNLWQRFEVEVSGDGIHSYWATAYIFPNLSRSLQIAVRTETLRRLAITAIALKRYELRHGHLPSTLAALVPEFLHEVPMDLMSGKPLVYRCNADSTFVLYSVGEDGKDDGGQGGMDLWQGADAVWPVGKAR</sequence>
<dbReference type="SUPFAM" id="SSF54523">
    <property type="entry name" value="Pili subunits"/>
    <property type="match status" value="1"/>
</dbReference>
<name>B9XRN3_PEDPL</name>
<dbReference type="Proteomes" id="UP000003688">
    <property type="component" value="Unassembled WGS sequence"/>
</dbReference>
<dbReference type="Gene3D" id="3.30.700.10">
    <property type="entry name" value="Glycoprotein, Type 4 Pilin"/>
    <property type="match status" value="1"/>
</dbReference>
<organism evidence="1 2">
    <name type="scientific">Pedosphaera parvula (strain Ellin514)</name>
    <dbReference type="NCBI Taxonomy" id="320771"/>
    <lineage>
        <taxon>Bacteria</taxon>
        <taxon>Pseudomonadati</taxon>
        <taxon>Verrucomicrobiota</taxon>
        <taxon>Pedosphaerae</taxon>
        <taxon>Pedosphaerales</taxon>
        <taxon>Pedosphaeraceae</taxon>
        <taxon>Pedosphaera</taxon>
    </lineage>
</organism>
<dbReference type="AlphaFoldDB" id="B9XRN3"/>
<gene>
    <name evidence="1" type="ORF">Cflav_PD0435</name>
</gene>
<dbReference type="STRING" id="320771.Cflav_PD0435"/>
<dbReference type="EMBL" id="ABOX02000066">
    <property type="protein sequence ID" value="EEF57504.1"/>
    <property type="molecule type" value="Genomic_DNA"/>
</dbReference>
<keyword evidence="2" id="KW-1185">Reference proteome</keyword>